<feature type="region of interest" description="Disordered" evidence="1">
    <location>
        <begin position="272"/>
        <end position="339"/>
    </location>
</feature>
<gene>
    <name evidence="2" type="ORF">ECRASSUSDP1_LOCUS170</name>
</gene>
<feature type="compositionally biased region" description="Polar residues" evidence="1">
    <location>
        <begin position="323"/>
        <end position="339"/>
    </location>
</feature>
<accession>A0AAD1TYM5</accession>
<reference evidence="2" key="1">
    <citation type="submission" date="2023-07" db="EMBL/GenBank/DDBJ databases">
        <authorList>
            <consortium name="AG Swart"/>
            <person name="Singh M."/>
            <person name="Singh A."/>
            <person name="Seah K."/>
            <person name="Emmerich C."/>
        </authorList>
    </citation>
    <scope>NUCLEOTIDE SEQUENCE</scope>
    <source>
        <strain evidence="2">DP1</strain>
    </source>
</reference>
<dbReference type="AlphaFoldDB" id="A0AAD1TYM5"/>
<dbReference type="Proteomes" id="UP001295684">
    <property type="component" value="Unassembled WGS sequence"/>
</dbReference>
<evidence type="ECO:0000313" key="3">
    <source>
        <dbReference type="Proteomes" id="UP001295684"/>
    </source>
</evidence>
<feature type="region of interest" description="Disordered" evidence="1">
    <location>
        <begin position="1"/>
        <end position="22"/>
    </location>
</feature>
<feature type="region of interest" description="Disordered" evidence="1">
    <location>
        <begin position="178"/>
        <end position="197"/>
    </location>
</feature>
<evidence type="ECO:0000313" key="2">
    <source>
        <dbReference type="EMBL" id="CAI2358887.1"/>
    </source>
</evidence>
<proteinExistence type="predicted"/>
<dbReference type="EMBL" id="CAMPGE010000164">
    <property type="protein sequence ID" value="CAI2358887.1"/>
    <property type="molecule type" value="Genomic_DNA"/>
</dbReference>
<protein>
    <submittedName>
        <fullName evidence="2">Uncharacterized protein</fullName>
    </submittedName>
</protein>
<name>A0AAD1TYM5_EUPCR</name>
<organism evidence="2 3">
    <name type="scientific">Euplotes crassus</name>
    <dbReference type="NCBI Taxonomy" id="5936"/>
    <lineage>
        <taxon>Eukaryota</taxon>
        <taxon>Sar</taxon>
        <taxon>Alveolata</taxon>
        <taxon>Ciliophora</taxon>
        <taxon>Intramacronucleata</taxon>
        <taxon>Spirotrichea</taxon>
        <taxon>Hypotrichia</taxon>
        <taxon>Euplotida</taxon>
        <taxon>Euplotidae</taxon>
        <taxon>Moneuplotes</taxon>
    </lineage>
</organism>
<feature type="region of interest" description="Disordered" evidence="1">
    <location>
        <begin position="93"/>
        <end position="122"/>
    </location>
</feature>
<comment type="caution">
    <text evidence="2">The sequence shown here is derived from an EMBL/GenBank/DDBJ whole genome shotgun (WGS) entry which is preliminary data.</text>
</comment>
<keyword evidence="3" id="KW-1185">Reference proteome</keyword>
<feature type="compositionally biased region" description="Polar residues" evidence="1">
    <location>
        <begin position="273"/>
        <end position="287"/>
    </location>
</feature>
<evidence type="ECO:0000256" key="1">
    <source>
        <dbReference type="SAM" id="MobiDB-lite"/>
    </source>
</evidence>
<sequence length="438" mass="51059">MPTQEDSDLKKRNSSYETPMQIQLKKLNKNEHIARRTKKKEEKKNKTTICRKGDKILKQMQKLTKKLQARGYKKMVQKGYLSTSMTNIYTAGETPAGGGSVYSKTPNERNKKRLQSAVRPKKTDTSLISYASNKRVSRMNKGLVQTNNFINPISYDVKEHKEFCNLTLYLNDYQRMREGSTQKNNNRNKTRNGNRQRGFDLDFESYKKMKVQNTYSYLYKTDVKANLLKMAKKYSKRIADNDDTILTEEDTQQLKQEIKKIKAVPRRDRPILNKSSFEFDSTVGDPSSNHKRRPHTSKVFESRRTRLRSKPADSCIKPKSGLKLNQSHNKNNGERSTASNLLLKSVDEVSPLGRTRVKKRMKRAKTKGLSKKPHKIIQMCKSQLDDTKLFKKKYEKVIKNDTKTFTKLKIDALKIQSDIVLQNFLYSRMKKKLTRKDF</sequence>